<proteinExistence type="predicted"/>
<dbReference type="OrthoDB" id="4482482at2"/>
<protein>
    <recommendedName>
        <fullName evidence="5">Mammalian cell entry protein</fullName>
    </recommendedName>
</protein>
<comment type="subcellular location">
    <subcellularLocation>
        <location evidence="1">Membrane</location>
    </subcellularLocation>
</comment>
<evidence type="ECO:0000313" key="3">
    <source>
        <dbReference type="EMBL" id="TQF67246.1"/>
    </source>
</evidence>
<dbReference type="PANTHER" id="PTHR37042:SF4">
    <property type="entry name" value="OUTER MEMBRANE PROTEIN RV1973"/>
    <property type="match status" value="1"/>
</dbReference>
<name>A0A541B4L1_9NOCA</name>
<reference evidence="3 4" key="1">
    <citation type="submission" date="2019-06" db="EMBL/GenBank/DDBJ databases">
        <title>Rhodococcus spaelei sp. nov., isolated from a cave.</title>
        <authorList>
            <person name="Lee S.D."/>
        </authorList>
    </citation>
    <scope>NUCLEOTIDE SEQUENCE [LARGE SCALE GENOMIC DNA]</scope>
    <source>
        <strain evidence="3 4">C9-5</strain>
    </source>
</reference>
<dbReference type="AlphaFoldDB" id="A0A541B4L1"/>
<dbReference type="Proteomes" id="UP000316256">
    <property type="component" value="Unassembled WGS sequence"/>
</dbReference>
<evidence type="ECO:0000256" key="1">
    <source>
        <dbReference type="ARBA" id="ARBA00004370"/>
    </source>
</evidence>
<comment type="caution">
    <text evidence="3">The sequence shown here is derived from an EMBL/GenBank/DDBJ whole genome shotgun (WGS) entry which is preliminary data.</text>
</comment>
<dbReference type="PANTHER" id="PTHR37042">
    <property type="entry name" value="OUTER MEMBRANE PROTEIN RV1973"/>
    <property type="match status" value="1"/>
</dbReference>
<evidence type="ECO:0000256" key="2">
    <source>
        <dbReference type="ARBA" id="ARBA00023136"/>
    </source>
</evidence>
<sequence>MTLRVLLVAASVGLVATVVLGGVALRSDRAREAHRQALVDAASEGVLALIDVHTATADADVDRLRSLSTGAFADELNDGGSGFVKSIRDSVVNSDGRVDEAALASESGASGVVVVAASAQVSNAAGPAAGRTYRLRVGVDEVDGRLLMSSVEFVP</sequence>
<evidence type="ECO:0000313" key="4">
    <source>
        <dbReference type="Proteomes" id="UP000316256"/>
    </source>
</evidence>
<accession>A0A541B4L1</accession>
<evidence type="ECO:0008006" key="5">
    <source>
        <dbReference type="Google" id="ProtNLM"/>
    </source>
</evidence>
<keyword evidence="4" id="KW-1185">Reference proteome</keyword>
<dbReference type="GO" id="GO:0016020">
    <property type="term" value="C:membrane"/>
    <property type="evidence" value="ECO:0007669"/>
    <property type="project" value="UniProtKB-SubCell"/>
</dbReference>
<keyword evidence="2" id="KW-0472">Membrane</keyword>
<dbReference type="EMBL" id="VIGH01000007">
    <property type="protein sequence ID" value="TQF67246.1"/>
    <property type="molecule type" value="Genomic_DNA"/>
</dbReference>
<gene>
    <name evidence="3" type="ORF">FK531_15605</name>
</gene>
<organism evidence="3 4">
    <name type="scientific">Rhodococcus spelaei</name>
    <dbReference type="NCBI Taxonomy" id="2546320"/>
    <lineage>
        <taxon>Bacteria</taxon>
        <taxon>Bacillati</taxon>
        <taxon>Actinomycetota</taxon>
        <taxon>Actinomycetes</taxon>
        <taxon>Mycobacteriales</taxon>
        <taxon>Nocardiaceae</taxon>
        <taxon>Rhodococcus</taxon>
    </lineage>
</organism>